<dbReference type="InterPro" id="IPR042255">
    <property type="entry name" value="EutC_N"/>
</dbReference>
<protein>
    <recommendedName>
        <fullName evidence="5">Ethanolamine ammonia-lyase small subunit</fullName>
        <shortName evidence="5">EAL small subunit</shortName>
        <ecNumber evidence="5">4.3.1.7</ecNumber>
    </recommendedName>
</protein>
<dbReference type="AlphaFoldDB" id="A0A432L740"/>
<evidence type="ECO:0000313" key="7">
    <source>
        <dbReference type="EMBL" id="RUL47269.1"/>
    </source>
</evidence>
<dbReference type="InterPro" id="IPR009246">
    <property type="entry name" value="EutC"/>
</dbReference>
<dbReference type="Gene3D" id="3.40.50.11240">
    <property type="entry name" value="Ethanolamine ammonia-lyase light chain (EutC)"/>
    <property type="match status" value="1"/>
</dbReference>
<comment type="pathway">
    <text evidence="5">Amine and polyamine degradation; ethanolamine degradation.</text>
</comment>
<dbReference type="Gene3D" id="1.10.30.40">
    <property type="entry name" value="Ethanolamine ammonia-lyase light chain (EutC), N-terminal domain"/>
    <property type="match status" value="1"/>
</dbReference>
<dbReference type="InterPro" id="IPR042251">
    <property type="entry name" value="EutC_C"/>
</dbReference>
<sequence length="299" mass="33206">MDSQTIEQITKMVIETLSEQQQHDTKPMISIRNPSEPFRDNSSLSSNGFIPIQEIAPKEFFEDFDEKYANARRKTPARIGIGRSGPRPLTKSLLKFRLDHAAAVDSVYGEVDASLLEKLGFFTIQTKVENDKETYILRPDLGRKLTQHAKDLLLSRCMIQPQVQIIASNGLSAKAINANLENVYLSLVQSLESLQLAMGTPFYIEQGRVGLMDDIGEVLKPTVVIYLIGERPGLVTAESMSAYICYQPRHGTIESDRTVVSNIHQGGIPPVEAGAFLGTIIEKILRYEASGIKLVEKEG</sequence>
<keyword evidence="2 5" id="KW-0456">Lyase</keyword>
<dbReference type="GO" id="GO:0006520">
    <property type="term" value="P:amino acid metabolic process"/>
    <property type="evidence" value="ECO:0007669"/>
    <property type="project" value="InterPro"/>
</dbReference>
<reference evidence="7 8" key="1">
    <citation type="submission" date="2018-12" db="EMBL/GenBank/DDBJ databases">
        <title>Lysinibacillus antri sp. nov., isolated from a cave soil.</title>
        <authorList>
            <person name="Narsing Rao M.P."/>
            <person name="Zhang H."/>
            <person name="Dong Z.-Y."/>
            <person name="Niu X.-K."/>
            <person name="Zhang K."/>
            <person name="Fang B.-Z."/>
            <person name="Kang Y.-Q."/>
            <person name="Xiao M."/>
            <person name="Li W.-J."/>
        </authorList>
    </citation>
    <scope>NUCLEOTIDE SEQUENCE [LARGE SCALE GENOMIC DNA]</scope>
    <source>
        <strain evidence="7 8">SYSU K30002</strain>
    </source>
</reference>
<comment type="caution">
    <text evidence="7">The sequence shown here is derived from an EMBL/GenBank/DDBJ whole genome shotgun (WGS) entry which is preliminary data.</text>
</comment>
<keyword evidence="8" id="KW-1185">Reference proteome</keyword>
<comment type="function">
    <text evidence="5">Catalyzes the deamination of various vicinal amino-alcohols to oxo compounds. Allows this organism to utilize ethanolamine as the sole source of nitrogen and carbon in the presence of external vitamin B12.</text>
</comment>
<dbReference type="GO" id="GO:0046336">
    <property type="term" value="P:ethanolamine catabolic process"/>
    <property type="evidence" value="ECO:0007669"/>
    <property type="project" value="UniProtKB-UniRule"/>
</dbReference>
<evidence type="ECO:0000256" key="5">
    <source>
        <dbReference type="HAMAP-Rule" id="MF_00601"/>
    </source>
</evidence>
<dbReference type="UniPathway" id="UPA00560"/>
<keyword evidence="3 5" id="KW-0170">Cobalt</keyword>
<keyword evidence="1 5" id="KW-0846">Cobalamin</keyword>
<evidence type="ECO:0000256" key="6">
    <source>
        <dbReference type="SAM" id="MobiDB-lite"/>
    </source>
</evidence>
<dbReference type="Proteomes" id="UP000287910">
    <property type="component" value="Unassembled WGS sequence"/>
</dbReference>
<evidence type="ECO:0000256" key="3">
    <source>
        <dbReference type="ARBA" id="ARBA00023285"/>
    </source>
</evidence>
<dbReference type="PANTHER" id="PTHR39330">
    <property type="entry name" value="ETHANOLAMINE AMMONIA-LYASE LIGHT CHAIN"/>
    <property type="match status" value="1"/>
</dbReference>
<dbReference type="GO" id="GO:0008851">
    <property type="term" value="F:ethanolamine ammonia-lyase activity"/>
    <property type="evidence" value="ECO:0007669"/>
    <property type="project" value="UniProtKB-UniRule"/>
</dbReference>
<dbReference type="PANTHER" id="PTHR39330:SF1">
    <property type="entry name" value="ETHANOLAMINE AMMONIA-LYASE SMALL SUBUNIT"/>
    <property type="match status" value="1"/>
</dbReference>
<dbReference type="RefSeq" id="WP_126660677.1">
    <property type="nucleotide sequence ID" value="NZ_RYYR01000041.1"/>
</dbReference>
<dbReference type="EMBL" id="RYYR01000041">
    <property type="protein sequence ID" value="RUL47269.1"/>
    <property type="molecule type" value="Genomic_DNA"/>
</dbReference>
<dbReference type="HAMAP" id="MF_00601">
    <property type="entry name" value="EutC"/>
    <property type="match status" value="1"/>
</dbReference>
<proteinExistence type="inferred from homology"/>
<dbReference type="Pfam" id="PF05985">
    <property type="entry name" value="EutC"/>
    <property type="match status" value="1"/>
</dbReference>
<comment type="similarity">
    <text evidence="5">Belongs to the EutC family.</text>
</comment>
<dbReference type="GO" id="GO:0031419">
    <property type="term" value="F:cobalamin binding"/>
    <property type="evidence" value="ECO:0007669"/>
    <property type="project" value="UniProtKB-UniRule"/>
</dbReference>
<comment type="cofactor">
    <cofactor evidence="5">
        <name>adenosylcob(III)alamin</name>
        <dbReference type="ChEBI" id="CHEBI:18408"/>
    </cofactor>
    <text evidence="5">Binds between the large and small subunits.</text>
</comment>
<dbReference type="GO" id="GO:0031471">
    <property type="term" value="C:ethanolamine degradation polyhedral organelle"/>
    <property type="evidence" value="ECO:0007669"/>
    <property type="project" value="UniProtKB-UniRule"/>
</dbReference>
<dbReference type="GO" id="GO:0009350">
    <property type="term" value="C:ethanolamine ammonia-lyase complex"/>
    <property type="evidence" value="ECO:0007669"/>
    <property type="project" value="UniProtKB-UniRule"/>
</dbReference>
<feature type="binding site" evidence="5">
    <location>
        <position position="209"/>
    </location>
    <ligand>
        <name>adenosylcob(III)alamin</name>
        <dbReference type="ChEBI" id="CHEBI:18408"/>
    </ligand>
</feature>
<keyword evidence="4 5" id="KW-1283">Bacterial microcompartment</keyword>
<evidence type="ECO:0000256" key="1">
    <source>
        <dbReference type="ARBA" id="ARBA00022628"/>
    </source>
</evidence>
<comment type="subunit">
    <text evidence="5">The basic unit is a heterodimer which dimerizes to form tetramers. The heterotetramers trimerize; 6 large subunits form a core ring with 6 small subunits projecting outwards.</text>
</comment>
<comment type="subcellular location">
    <subcellularLocation>
        <location evidence="5">Bacterial microcompartment</location>
    </subcellularLocation>
</comment>
<evidence type="ECO:0000256" key="2">
    <source>
        <dbReference type="ARBA" id="ARBA00023239"/>
    </source>
</evidence>
<dbReference type="EC" id="4.3.1.7" evidence="5"/>
<gene>
    <name evidence="5" type="primary">eutC</name>
    <name evidence="7" type="ORF">EK386_18570</name>
</gene>
<name>A0A432L740_9BACI</name>
<comment type="catalytic activity">
    <reaction evidence="5">
        <text>ethanolamine = acetaldehyde + NH4(+)</text>
        <dbReference type="Rhea" id="RHEA:15313"/>
        <dbReference type="ChEBI" id="CHEBI:15343"/>
        <dbReference type="ChEBI" id="CHEBI:28938"/>
        <dbReference type="ChEBI" id="CHEBI:57603"/>
        <dbReference type="EC" id="4.3.1.7"/>
    </reaction>
</comment>
<evidence type="ECO:0000256" key="4">
    <source>
        <dbReference type="ARBA" id="ARBA00024446"/>
    </source>
</evidence>
<accession>A0A432L740</accession>
<feature type="binding site" evidence="5">
    <location>
        <position position="230"/>
    </location>
    <ligand>
        <name>adenosylcob(III)alamin</name>
        <dbReference type="ChEBI" id="CHEBI:18408"/>
    </ligand>
</feature>
<dbReference type="NCBIfam" id="NF003971">
    <property type="entry name" value="PRK05465.1"/>
    <property type="match status" value="1"/>
</dbReference>
<organism evidence="7 8">
    <name type="scientific">Lysinibacillus antri</name>
    <dbReference type="NCBI Taxonomy" id="2498145"/>
    <lineage>
        <taxon>Bacteria</taxon>
        <taxon>Bacillati</taxon>
        <taxon>Bacillota</taxon>
        <taxon>Bacilli</taxon>
        <taxon>Bacillales</taxon>
        <taxon>Bacillaceae</taxon>
        <taxon>Lysinibacillus</taxon>
    </lineage>
</organism>
<evidence type="ECO:0000313" key="8">
    <source>
        <dbReference type="Proteomes" id="UP000287910"/>
    </source>
</evidence>
<feature type="region of interest" description="Disordered" evidence="6">
    <location>
        <begin position="19"/>
        <end position="43"/>
    </location>
</feature>